<dbReference type="HOGENOM" id="CLU_047392_0_0_0"/>
<reference evidence="1 2" key="2">
    <citation type="journal article" date="2010" name="Stand. Genomic Sci.">
        <title>Complete genome sequence of Sebaldella termitidis type strain (NCTC 11300).</title>
        <authorList>
            <person name="Harmon-Smith M."/>
            <person name="Celia L."/>
            <person name="Chertkov O."/>
            <person name="Lapidus A."/>
            <person name="Copeland A."/>
            <person name="Glavina Del Rio T."/>
            <person name="Nolan M."/>
            <person name="Lucas S."/>
            <person name="Tice H."/>
            <person name="Cheng J.F."/>
            <person name="Han C."/>
            <person name="Detter J.C."/>
            <person name="Bruce D."/>
            <person name="Goodwin L."/>
            <person name="Pitluck S."/>
            <person name="Pati A."/>
            <person name="Liolios K."/>
            <person name="Ivanova N."/>
            <person name="Mavromatis K."/>
            <person name="Mikhailova N."/>
            <person name="Chen A."/>
            <person name="Palaniappan K."/>
            <person name="Land M."/>
            <person name="Hauser L."/>
            <person name="Chang Y.J."/>
            <person name="Jeffries C.D."/>
            <person name="Brettin T."/>
            <person name="Goker M."/>
            <person name="Beck B."/>
            <person name="Bristow J."/>
            <person name="Eisen J.A."/>
            <person name="Markowitz V."/>
            <person name="Hugenholtz P."/>
            <person name="Kyrpides N.C."/>
            <person name="Klenk H.P."/>
            <person name="Chen F."/>
        </authorList>
    </citation>
    <scope>NUCLEOTIDE SEQUENCE [LARGE SCALE GENOMIC DNA]</scope>
    <source>
        <strain evidence="2">ATCC 33386 / NCTC 11300</strain>
    </source>
</reference>
<evidence type="ECO:0000313" key="1">
    <source>
        <dbReference type="EMBL" id="ACZ07090.1"/>
    </source>
</evidence>
<accession>D1AKS4</accession>
<organism evidence="1 2">
    <name type="scientific">Sebaldella termitidis (strain ATCC 33386 / NCTC 11300)</name>
    <dbReference type="NCBI Taxonomy" id="526218"/>
    <lineage>
        <taxon>Bacteria</taxon>
        <taxon>Fusobacteriati</taxon>
        <taxon>Fusobacteriota</taxon>
        <taxon>Fusobacteriia</taxon>
        <taxon>Fusobacteriales</taxon>
        <taxon>Leptotrichiaceae</taxon>
        <taxon>Sebaldella</taxon>
    </lineage>
</organism>
<dbReference type="KEGG" id="str:Sterm_0205"/>
<gene>
    <name evidence="1" type="ordered locus">Sterm_0205</name>
</gene>
<dbReference type="AlphaFoldDB" id="D1AKS4"/>
<dbReference type="STRING" id="526218.Sterm_0205"/>
<dbReference type="eggNOG" id="ENOG50331MA">
    <property type="taxonomic scope" value="Bacteria"/>
</dbReference>
<reference evidence="2" key="1">
    <citation type="submission" date="2009-09" db="EMBL/GenBank/DDBJ databases">
        <title>The complete chromosome of Sebaldella termitidis ATCC 33386.</title>
        <authorList>
            <consortium name="US DOE Joint Genome Institute (JGI-PGF)"/>
            <person name="Lucas S."/>
            <person name="Copeland A."/>
            <person name="Lapidus A."/>
            <person name="Glavina del Rio T."/>
            <person name="Dalin E."/>
            <person name="Tice H."/>
            <person name="Bruce D."/>
            <person name="Goodwin L."/>
            <person name="Pitluck S."/>
            <person name="Kyrpides N."/>
            <person name="Mavromatis K."/>
            <person name="Ivanova N."/>
            <person name="Mikhailova N."/>
            <person name="Sims D."/>
            <person name="Meincke L."/>
            <person name="Brettin T."/>
            <person name="Detter J.C."/>
            <person name="Han C."/>
            <person name="Larimer F."/>
            <person name="Land M."/>
            <person name="Hauser L."/>
            <person name="Markowitz V."/>
            <person name="Cheng J.F."/>
            <person name="Hugenholtz P."/>
            <person name="Woyke T."/>
            <person name="Wu D."/>
            <person name="Eisen J.A."/>
        </authorList>
    </citation>
    <scope>NUCLEOTIDE SEQUENCE [LARGE SCALE GENOMIC DNA]</scope>
    <source>
        <strain evidence="2">ATCC 33386 / NCTC 11300</strain>
    </source>
</reference>
<dbReference type="Proteomes" id="UP000000845">
    <property type="component" value="Chromosome"/>
</dbReference>
<evidence type="ECO:0000313" key="2">
    <source>
        <dbReference type="Proteomes" id="UP000000845"/>
    </source>
</evidence>
<dbReference type="EMBL" id="CP001739">
    <property type="protein sequence ID" value="ACZ07090.1"/>
    <property type="molecule type" value="Genomic_DNA"/>
</dbReference>
<keyword evidence="2" id="KW-1185">Reference proteome</keyword>
<name>D1AKS4_SEBTE</name>
<protein>
    <submittedName>
        <fullName evidence="1">Uncharacterized protein</fullName>
    </submittedName>
</protein>
<proteinExistence type="predicted"/>
<sequence length="342" mass="40569">MGQRAVLIIAENEKYEIYYDHWCANTLDSYLFWGPEEAVSFIRKHDPEKGYWLNDVWCEGAVLVDLDKKKLLFFGGEDIIYEIPLRRVYLELLAEMWKGYEIKWAYHGITDLARYAGYDWKSLMDKSKREECEIINSFDSDSGGFYITGVFSITDKNNIRKVFPLYSYDNRLIFCDNEKIIEYVNKLGDRSKVFEEERHKDYTFPSYGMHIDMTSKTSFFWESDTTNADYYDNLENLWDGWEIQYFYDDYQKHAVLIENEHIFPEIDHRKCVDRIRNIVCGENNNPADTVKDIVDALKNLGKEKIEINPAVYAADSFDMPKDSRVDIFEKISAEYLKKIRKK</sequence>
<dbReference type="RefSeq" id="WP_012859689.1">
    <property type="nucleotide sequence ID" value="NC_013517.1"/>
</dbReference>